<feature type="compositionally biased region" description="Low complexity" evidence="1">
    <location>
        <begin position="86"/>
        <end position="98"/>
    </location>
</feature>
<organism evidence="3 4">
    <name type="scientific">Glycomyces rhizosphaerae</name>
    <dbReference type="NCBI Taxonomy" id="2054422"/>
    <lineage>
        <taxon>Bacteria</taxon>
        <taxon>Bacillati</taxon>
        <taxon>Actinomycetota</taxon>
        <taxon>Actinomycetes</taxon>
        <taxon>Glycomycetales</taxon>
        <taxon>Glycomycetaceae</taxon>
        <taxon>Glycomyces</taxon>
    </lineage>
</organism>
<feature type="compositionally biased region" description="Low complexity" evidence="1">
    <location>
        <begin position="289"/>
        <end position="303"/>
    </location>
</feature>
<feature type="region of interest" description="Disordered" evidence="1">
    <location>
        <begin position="1"/>
        <end position="149"/>
    </location>
</feature>
<feature type="compositionally biased region" description="Pro residues" evidence="1">
    <location>
        <begin position="99"/>
        <end position="116"/>
    </location>
</feature>
<evidence type="ECO:0000313" key="3">
    <source>
        <dbReference type="EMBL" id="MFC3493480.1"/>
    </source>
</evidence>
<evidence type="ECO:0000256" key="1">
    <source>
        <dbReference type="SAM" id="MobiDB-lite"/>
    </source>
</evidence>
<feature type="transmembrane region" description="Helical" evidence="2">
    <location>
        <begin position="184"/>
        <end position="204"/>
    </location>
</feature>
<feature type="compositionally biased region" description="Low complexity" evidence="1">
    <location>
        <begin position="117"/>
        <end position="127"/>
    </location>
</feature>
<dbReference type="EMBL" id="JBHRWO010000010">
    <property type="protein sequence ID" value="MFC3493480.1"/>
    <property type="molecule type" value="Genomic_DNA"/>
</dbReference>
<dbReference type="RefSeq" id="WP_387975901.1">
    <property type="nucleotide sequence ID" value="NZ_JBHRWO010000010.1"/>
</dbReference>
<protein>
    <submittedName>
        <fullName evidence="3">Uncharacterized protein</fullName>
    </submittedName>
</protein>
<proteinExistence type="predicted"/>
<dbReference type="Proteomes" id="UP001595712">
    <property type="component" value="Unassembled WGS sequence"/>
</dbReference>
<gene>
    <name evidence="3" type="ORF">ACFO8M_13435</name>
</gene>
<keyword evidence="2" id="KW-0472">Membrane</keyword>
<reference evidence="4" key="1">
    <citation type="journal article" date="2019" name="Int. J. Syst. Evol. Microbiol.">
        <title>The Global Catalogue of Microorganisms (GCM) 10K type strain sequencing project: providing services to taxonomists for standard genome sequencing and annotation.</title>
        <authorList>
            <consortium name="The Broad Institute Genomics Platform"/>
            <consortium name="The Broad Institute Genome Sequencing Center for Infectious Disease"/>
            <person name="Wu L."/>
            <person name="Ma J."/>
        </authorList>
    </citation>
    <scope>NUCLEOTIDE SEQUENCE [LARGE SCALE GENOMIC DNA]</scope>
    <source>
        <strain evidence="4">CGMCC 4.7396</strain>
    </source>
</reference>
<feature type="transmembrane region" description="Helical" evidence="2">
    <location>
        <begin position="158"/>
        <end position="178"/>
    </location>
</feature>
<accession>A0ABV7PY62</accession>
<feature type="transmembrane region" description="Helical" evidence="2">
    <location>
        <begin position="249"/>
        <end position="269"/>
    </location>
</feature>
<feature type="compositionally biased region" description="Low complexity" evidence="1">
    <location>
        <begin position="312"/>
        <end position="322"/>
    </location>
</feature>
<evidence type="ECO:0000256" key="2">
    <source>
        <dbReference type="SAM" id="Phobius"/>
    </source>
</evidence>
<keyword evidence="2" id="KW-0812">Transmembrane</keyword>
<sequence length="345" mass="35106">MTPPDNERPEDEDGGTFKLKPGAAGAAPSPAPAGEEPGLDSTMKIQRQGGAPAGASTPPPPPSPLGNPTGPAEPGVASFAETTVMPQQGGSQTGFQPSQQPPPPNPLGSGPIPQPQQPQQQYGQQQPYPGPPPGQQPPGYPQAQTAPQGEAPAGIKRIGLMVLIAAGVGLLANIVSIAMNPLGAAFAVIGILFAAAWGLYGWALPQGKITSGGLRMTGIVFIMIGAGFSIIGLFSSFATMAIFPAAGAIALIQSLILAGALGYASFIYFKDQAVKDYIKGAPAMAGGYPPAGYPQQPQQQYGQQPPPGYGQPGPQQPQQQPGAYPPPPPGYPQQGHQPPQPPYGG</sequence>
<keyword evidence="4" id="KW-1185">Reference proteome</keyword>
<feature type="region of interest" description="Disordered" evidence="1">
    <location>
        <begin position="289"/>
        <end position="345"/>
    </location>
</feature>
<evidence type="ECO:0000313" key="4">
    <source>
        <dbReference type="Proteomes" id="UP001595712"/>
    </source>
</evidence>
<keyword evidence="2" id="KW-1133">Transmembrane helix</keyword>
<comment type="caution">
    <text evidence="3">The sequence shown here is derived from an EMBL/GenBank/DDBJ whole genome shotgun (WGS) entry which is preliminary data.</text>
</comment>
<feature type="compositionally biased region" description="Low complexity" evidence="1">
    <location>
        <begin position="21"/>
        <end position="36"/>
    </location>
</feature>
<feature type="compositionally biased region" description="Pro residues" evidence="1">
    <location>
        <begin position="128"/>
        <end position="140"/>
    </location>
</feature>
<name>A0ABV7PY62_9ACTN</name>
<feature type="transmembrane region" description="Helical" evidence="2">
    <location>
        <begin position="216"/>
        <end position="243"/>
    </location>
</feature>